<dbReference type="VEuPathDB" id="VectorBase:ACHR009978"/>
<evidence type="ECO:0000256" key="3">
    <source>
        <dbReference type="ARBA" id="ARBA00022525"/>
    </source>
</evidence>
<keyword evidence="3" id="KW-0964">Secreted</keyword>
<dbReference type="FunFam" id="1.10.238.20:FF:000008">
    <property type="entry name" value="D7-related 4 protein"/>
    <property type="match status" value="1"/>
</dbReference>
<comment type="similarity">
    <text evidence="2">Belongs to the PBP/GOBP family.</text>
</comment>
<feature type="chain" id="PRO_5008125615" description="D7 short form salivary protein" evidence="5">
    <location>
        <begin position="22"/>
        <end position="234"/>
    </location>
</feature>
<evidence type="ECO:0000256" key="4">
    <source>
        <dbReference type="ARBA" id="ARBA00022729"/>
    </source>
</evidence>
<name>A0A182KGU0_9DIPT</name>
<dbReference type="EnsemblMetazoa" id="ACHR009978-RA">
    <property type="protein sequence ID" value="ACHR009978-PA"/>
    <property type="gene ID" value="ACHR009978"/>
</dbReference>
<dbReference type="InterPro" id="IPR036728">
    <property type="entry name" value="PBP_GOBP_sf"/>
</dbReference>
<evidence type="ECO:0000313" key="7">
    <source>
        <dbReference type="Proteomes" id="UP000075881"/>
    </source>
</evidence>
<dbReference type="SMART" id="SM00708">
    <property type="entry name" value="PhBP"/>
    <property type="match status" value="1"/>
</dbReference>
<dbReference type="SUPFAM" id="SSF47565">
    <property type="entry name" value="Insect pheromone/odorant-binding proteins"/>
    <property type="match status" value="1"/>
</dbReference>
<evidence type="ECO:0000256" key="1">
    <source>
        <dbReference type="ARBA" id="ARBA00004613"/>
    </source>
</evidence>
<proteinExistence type="inferred from homology"/>
<accession>A0A182KGU0</accession>
<reference evidence="6" key="2">
    <citation type="submission" date="2020-05" db="UniProtKB">
        <authorList>
            <consortium name="EnsemblMetazoa"/>
        </authorList>
    </citation>
    <scope>IDENTIFICATION</scope>
    <source>
        <strain evidence="6">ACHKN1017</strain>
    </source>
</reference>
<dbReference type="GO" id="GO:0005549">
    <property type="term" value="F:odorant binding"/>
    <property type="evidence" value="ECO:0007669"/>
    <property type="project" value="InterPro"/>
</dbReference>
<dbReference type="Gene3D" id="1.10.238.20">
    <property type="entry name" value="Pheromone/general odorant binding protein domain"/>
    <property type="match status" value="2"/>
</dbReference>
<dbReference type="AlphaFoldDB" id="A0A182KGU0"/>
<protein>
    <recommendedName>
        <fullName evidence="8">D7 short form salivary protein</fullName>
    </recommendedName>
</protein>
<evidence type="ECO:0008006" key="8">
    <source>
        <dbReference type="Google" id="ProtNLM"/>
    </source>
</evidence>
<evidence type="ECO:0000256" key="2">
    <source>
        <dbReference type="ARBA" id="ARBA00008098"/>
    </source>
</evidence>
<keyword evidence="4 5" id="KW-0732">Signal</keyword>
<dbReference type="GO" id="GO:0005576">
    <property type="term" value="C:extracellular region"/>
    <property type="evidence" value="ECO:0007669"/>
    <property type="project" value="UniProtKB-SubCell"/>
</dbReference>
<reference evidence="7" key="1">
    <citation type="submission" date="2013-03" db="EMBL/GenBank/DDBJ databases">
        <title>The Genome Sequence of Anopheles christyi ACHKN1017.</title>
        <authorList>
            <consortium name="The Broad Institute Genomics Platform"/>
            <person name="Neafsey D.E."/>
            <person name="Besansky N."/>
            <person name="Walker B."/>
            <person name="Young S.K."/>
            <person name="Zeng Q."/>
            <person name="Gargeya S."/>
            <person name="Fitzgerald M."/>
            <person name="Haas B."/>
            <person name="Abouelleil A."/>
            <person name="Allen A.W."/>
            <person name="Alvarado L."/>
            <person name="Arachchi H.M."/>
            <person name="Berlin A.M."/>
            <person name="Chapman S.B."/>
            <person name="Gainer-Dewar J."/>
            <person name="Goldberg J."/>
            <person name="Griggs A."/>
            <person name="Gujja S."/>
            <person name="Hansen M."/>
            <person name="Howarth C."/>
            <person name="Imamovic A."/>
            <person name="Ireland A."/>
            <person name="Larimer J."/>
            <person name="McCowan C."/>
            <person name="Murphy C."/>
            <person name="Pearson M."/>
            <person name="Poon T.W."/>
            <person name="Priest M."/>
            <person name="Roberts A."/>
            <person name="Saif S."/>
            <person name="Shea T."/>
            <person name="Sisk P."/>
            <person name="Sykes S."/>
            <person name="Wortman J."/>
            <person name="Nusbaum C."/>
            <person name="Birren B."/>
        </authorList>
    </citation>
    <scope>NUCLEOTIDE SEQUENCE [LARGE SCALE GENOMIC DNA]</scope>
    <source>
        <strain evidence="7">ACHKN1017</strain>
    </source>
</reference>
<comment type="subcellular location">
    <subcellularLocation>
        <location evidence="1">Secreted</location>
    </subcellularLocation>
</comment>
<keyword evidence="7" id="KW-1185">Reference proteome</keyword>
<evidence type="ECO:0000313" key="6">
    <source>
        <dbReference type="EnsemblMetazoa" id="ACHR009978-PA"/>
    </source>
</evidence>
<evidence type="ECO:0000256" key="5">
    <source>
        <dbReference type="SAM" id="SignalP"/>
    </source>
</evidence>
<dbReference type="InterPro" id="IPR006170">
    <property type="entry name" value="PBP/GOBP"/>
</dbReference>
<dbReference type="Proteomes" id="UP000075881">
    <property type="component" value="Unassembled WGS sequence"/>
</dbReference>
<sequence>MLKKVKLFCFFALCFAALVQSETVQDCEDKLPPSLKSRLCEIRQYKIIEGPEMDKHIDCVMKALDFVYSDGRGDYHKLYDPLNIIELDKRHDVNLETCIGECVRVPTSQRAHVFYKCLLKSTTGRTFKKVFDLMELKKSGKRSNILTALDAVETYDGVYTDSVDACLSRAKKLSGAERSGSFYNCMLRTESAQNFRDALELQELRMASKWPESDRFDRSKVQQFMRELNNQLQC</sequence>
<feature type="signal peptide" evidence="5">
    <location>
        <begin position="1"/>
        <end position="21"/>
    </location>
</feature>
<organism evidence="6 7">
    <name type="scientific">Anopheles christyi</name>
    <dbReference type="NCBI Taxonomy" id="43041"/>
    <lineage>
        <taxon>Eukaryota</taxon>
        <taxon>Metazoa</taxon>
        <taxon>Ecdysozoa</taxon>
        <taxon>Arthropoda</taxon>
        <taxon>Hexapoda</taxon>
        <taxon>Insecta</taxon>
        <taxon>Pterygota</taxon>
        <taxon>Neoptera</taxon>
        <taxon>Endopterygota</taxon>
        <taxon>Diptera</taxon>
        <taxon>Nematocera</taxon>
        <taxon>Culicoidea</taxon>
        <taxon>Culicidae</taxon>
        <taxon>Anophelinae</taxon>
        <taxon>Anopheles</taxon>
    </lineage>
</organism>